<dbReference type="AlphaFoldDB" id="H1Y404"/>
<reference evidence="2" key="1">
    <citation type="submission" date="2011-09" db="EMBL/GenBank/DDBJ databases">
        <title>The permanent draft genome of Mucilaginibacter paludis DSM 18603.</title>
        <authorList>
            <consortium name="US DOE Joint Genome Institute (JGI-PGF)"/>
            <person name="Lucas S."/>
            <person name="Han J."/>
            <person name="Lapidus A."/>
            <person name="Bruce D."/>
            <person name="Goodwin L."/>
            <person name="Pitluck S."/>
            <person name="Peters L."/>
            <person name="Kyrpides N."/>
            <person name="Mavromatis K."/>
            <person name="Ivanova N."/>
            <person name="Mikhailova N."/>
            <person name="Held B."/>
            <person name="Detter J.C."/>
            <person name="Tapia R."/>
            <person name="Han C."/>
            <person name="Land M."/>
            <person name="Hauser L."/>
            <person name="Markowitz V."/>
            <person name="Cheng J.-F."/>
            <person name="Hugenholtz P."/>
            <person name="Woyke T."/>
            <person name="Wu D."/>
            <person name="Tindall B."/>
            <person name="Brambilla E."/>
            <person name="Klenk H.-P."/>
            <person name="Eisen J.A."/>
        </authorList>
    </citation>
    <scope>NUCLEOTIDE SEQUENCE [LARGE SCALE GENOMIC DNA]</scope>
    <source>
        <strain evidence="2">DSM 18603</strain>
    </source>
</reference>
<dbReference type="Gene3D" id="1.10.510.10">
    <property type="entry name" value="Transferase(Phosphotransferase) domain 1"/>
    <property type="match status" value="1"/>
</dbReference>
<evidence type="ECO:0000313" key="2">
    <source>
        <dbReference type="EMBL" id="EHQ30949.1"/>
    </source>
</evidence>
<sequence length="502" mass="56262">MKNVFSGQLSIAQQNNSGSDTVATASLIRPATSVNFTGKPVVKNGSGMEKAFYVHLETYAPILKSERIAYRENEKSLMVGKDQLRAGWVIFLSCKTLDTIALLKQVLPLLKSKNLSFCLVKNQITQYRLNAGAFGENEVGKVISIFPPSEEAAKQLVAELNSLTESYKGPVIPGALRLGNLVYVQLATDGKEPGQIQLSLPNIKKVPFAIQEKFRIRNRRKPILGKYYVPVQLLRASAKGDIFKAINLKKFAFNWCLIKQGKPVALDDHFDRDMRDRLLWQKEVLETIGPDIPTPMILDYFEEGDSTYLVLSFAEGESLGKVARGILNGKTWNELEALPQIQLLDWFLKAIIIVHQIHERGFVHRDITDSNFLVLENRELCIIDFELAYSIAQQKPNPPFLLGTFGYAAPEQIAHAVAHPKEDIYSLGALLCFLVTGSPPFEFINSNPNMTRVKLTRLTGNNALTNLIMQCLSLERRSRPEIADLEQRISTYINTIKTSCHA</sequence>
<keyword evidence="2" id="KW-0723">Serine/threonine-protein kinase</keyword>
<proteinExistence type="predicted"/>
<dbReference type="PROSITE" id="PS50011">
    <property type="entry name" value="PROTEIN_KINASE_DOM"/>
    <property type="match status" value="1"/>
</dbReference>
<dbReference type="eggNOG" id="COG0515">
    <property type="taxonomic scope" value="Bacteria"/>
</dbReference>
<dbReference type="Pfam" id="PF00069">
    <property type="entry name" value="Pkinase"/>
    <property type="match status" value="1"/>
</dbReference>
<dbReference type="GO" id="GO:0005524">
    <property type="term" value="F:ATP binding"/>
    <property type="evidence" value="ECO:0007669"/>
    <property type="project" value="InterPro"/>
</dbReference>
<dbReference type="RefSeq" id="WP_008513036.1">
    <property type="nucleotide sequence ID" value="NZ_CM001403.1"/>
</dbReference>
<dbReference type="EMBL" id="CM001403">
    <property type="protein sequence ID" value="EHQ30949.1"/>
    <property type="molecule type" value="Genomic_DNA"/>
</dbReference>
<dbReference type="PANTHER" id="PTHR44167">
    <property type="entry name" value="OVARIAN-SPECIFIC SERINE/THREONINE-PROTEIN KINASE LOK-RELATED"/>
    <property type="match status" value="1"/>
</dbReference>
<dbReference type="InterPro" id="IPR000719">
    <property type="entry name" value="Prot_kinase_dom"/>
</dbReference>
<keyword evidence="2" id="KW-0418">Kinase</keyword>
<keyword evidence="2" id="KW-0808">Transferase</keyword>
<dbReference type="Proteomes" id="UP000002774">
    <property type="component" value="Chromosome"/>
</dbReference>
<name>H1Y404_9SPHI</name>
<protein>
    <submittedName>
        <fullName evidence="2">Serine/threonine protein kinase</fullName>
    </submittedName>
</protein>
<organism evidence="2 3">
    <name type="scientific">Mucilaginibacter paludis DSM 18603</name>
    <dbReference type="NCBI Taxonomy" id="714943"/>
    <lineage>
        <taxon>Bacteria</taxon>
        <taxon>Pseudomonadati</taxon>
        <taxon>Bacteroidota</taxon>
        <taxon>Sphingobacteriia</taxon>
        <taxon>Sphingobacteriales</taxon>
        <taxon>Sphingobacteriaceae</taxon>
        <taxon>Mucilaginibacter</taxon>
    </lineage>
</organism>
<evidence type="ECO:0000313" key="3">
    <source>
        <dbReference type="Proteomes" id="UP000002774"/>
    </source>
</evidence>
<dbReference type="OrthoDB" id="9813021at2"/>
<dbReference type="PANTHER" id="PTHR44167:SF30">
    <property type="entry name" value="PHOSPHORYLASE KINASE"/>
    <property type="match status" value="1"/>
</dbReference>
<dbReference type="STRING" id="714943.Mucpa_6900"/>
<accession>H1Y404</accession>
<dbReference type="InterPro" id="IPR057929">
    <property type="entry name" value="RamC_N"/>
</dbReference>
<feature type="domain" description="Protein kinase" evidence="1">
    <location>
        <begin position="228"/>
        <end position="493"/>
    </location>
</feature>
<dbReference type="GO" id="GO:0004674">
    <property type="term" value="F:protein serine/threonine kinase activity"/>
    <property type="evidence" value="ECO:0007669"/>
    <property type="project" value="UniProtKB-KW"/>
</dbReference>
<dbReference type="HOGENOM" id="CLU_612074_0_0_10"/>
<evidence type="ECO:0000259" key="1">
    <source>
        <dbReference type="PROSITE" id="PS50011"/>
    </source>
</evidence>
<dbReference type="SUPFAM" id="SSF56112">
    <property type="entry name" value="Protein kinase-like (PK-like)"/>
    <property type="match status" value="1"/>
</dbReference>
<keyword evidence="3" id="KW-1185">Reference proteome</keyword>
<dbReference type="InterPro" id="IPR011009">
    <property type="entry name" value="Kinase-like_dom_sf"/>
</dbReference>
<dbReference type="Pfam" id="PF25816">
    <property type="entry name" value="RamC_N"/>
    <property type="match status" value="1"/>
</dbReference>
<dbReference type="SMART" id="SM00220">
    <property type="entry name" value="S_TKc"/>
    <property type="match status" value="1"/>
</dbReference>
<gene>
    <name evidence="2" type="ORF">Mucpa_6900</name>
</gene>